<feature type="domain" description="FAD-binding FR-type" evidence="8">
    <location>
        <begin position="4"/>
        <end position="106"/>
    </location>
</feature>
<gene>
    <name evidence="9" type="ORF">OF850_20925</name>
</gene>
<evidence type="ECO:0000313" key="9">
    <source>
        <dbReference type="EMBL" id="MCW8088067.1"/>
    </source>
</evidence>
<accession>A0ABT3P0Y4</accession>
<evidence type="ECO:0000313" key="10">
    <source>
        <dbReference type="Proteomes" id="UP001526430"/>
    </source>
</evidence>
<dbReference type="Pfam" id="PF00111">
    <property type="entry name" value="Fer2"/>
    <property type="match status" value="1"/>
</dbReference>
<evidence type="ECO:0000256" key="2">
    <source>
        <dbReference type="ARBA" id="ARBA00022714"/>
    </source>
</evidence>
<evidence type="ECO:0000256" key="3">
    <source>
        <dbReference type="ARBA" id="ARBA00022723"/>
    </source>
</evidence>
<keyword evidence="10" id="KW-1185">Reference proteome</keyword>
<dbReference type="Gene3D" id="3.10.20.30">
    <property type="match status" value="1"/>
</dbReference>
<dbReference type="Gene3D" id="2.40.30.10">
    <property type="entry name" value="Translation factors"/>
    <property type="match status" value="1"/>
</dbReference>
<evidence type="ECO:0000259" key="8">
    <source>
        <dbReference type="PROSITE" id="PS51384"/>
    </source>
</evidence>
<dbReference type="InterPro" id="IPR012675">
    <property type="entry name" value="Beta-grasp_dom_sf"/>
</dbReference>
<evidence type="ECO:0000259" key="7">
    <source>
        <dbReference type="PROSITE" id="PS51085"/>
    </source>
</evidence>
<dbReference type="PANTHER" id="PTHR47354:SF1">
    <property type="entry name" value="CARNITINE MONOOXYGENASE REDUCTASE SUBUNIT"/>
    <property type="match status" value="1"/>
</dbReference>
<keyword evidence="2" id="KW-0001">2Fe-2S</keyword>
<feature type="domain" description="2Fe-2S ferredoxin-type" evidence="7">
    <location>
        <begin position="227"/>
        <end position="311"/>
    </location>
</feature>
<dbReference type="PROSITE" id="PS00197">
    <property type="entry name" value="2FE2S_FER_1"/>
    <property type="match status" value="1"/>
</dbReference>
<dbReference type="InterPro" id="IPR036010">
    <property type="entry name" value="2Fe-2S_ferredoxin-like_sf"/>
</dbReference>
<dbReference type="SUPFAM" id="SSF54292">
    <property type="entry name" value="2Fe-2S ferredoxin-like"/>
    <property type="match status" value="1"/>
</dbReference>
<dbReference type="CDD" id="cd00207">
    <property type="entry name" value="fer2"/>
    <property type="match status" value="1"/>
</dbReference>
<keyword evidence="5" id="KW-0408">Iron</keyword>
<evidence type="ECO:0000256" key="4">
    <source>
        <dbReference type="ARBA" id="ARBA00023002"/>
    </source>
</evidence>
<dbReference type="RefSeq" id="WP_301592270.1">
    <property type="nucleotide sequence ID" value="NZ_JAPFQI010000026.1"/>
</dbReference>
<dbReference type="Proteomes" id="UP001526430">
    <property type="component" value="Unassembled WGS sequence"/>
</dbReference>
<dbReference type="PRINTS" id="PR00409">
    <property type="entry name" value="PHDIOXRDTASE"/>
</dbReference>
<evidence type="ECO:0000256" key="5">
    <source>
        <dbReference type="ARBA" id="ARBA00023004"/>
    </source>
</evidence>
<organism evidence="9 10">
    <name type="scientific">Sabulicella glaciei</name>
    <dbReference type="NCBI Taxonomy" id="2984948"/>
    <lineage>
        <taxon>Bacteria</taxon>
        <taxon>Pseudomonadati</taxon>
        <taxon>Pseudomonadota</taxon>
        <taxon>Alphaproteobacteria</taxon>
        <taxon>Acetobacterales</taxon>
        <taxon>Acetobacteraceae</taxon>
        <taxon>Sabulicella</taxon>
    </lineage>
</organism>
<keyword evidence="3" id="KW-0479">Metal-binding</keyword>
<reference evidence="9 10" key="1">
    <citation type="submission" date="2022-10" db="EMBL/GenBank/DDBJ databases">
        <title>Roseococcus glaciei nov., sp. nov., isolated from glacier.</title>
        <authorList>
            <person name="Liu Q."/>
            <person name="Xin Y.-H."/>
        </authorList>
    </citation>
    <scope>NUCLEOTIDE SEQUENCE [LARGE SCALE GENOMIC DNA]</scope>
    <source>
        <strain evidence="9 10">MDT2-1-1</strain>
    </source>
</reference>
<dbReference type="InterPro" id="IPR039261">
    <property type="entry name" value="FNR_nucleotide-bd"/>
</dbReference>
<dbReference type="Gene3D" id="3.40.50.80">
    <property type="entry name" value="Nucleotide-binding domain of ferredoxin-NADP reductase (FNR) module"/>
    <property type="match status" value="1"/>
</dbReference>
<comment type="caution">
    <text evidence="9">The sequence shown here is derived from an EMBL/GenBank/DDBJ whole genome shotgun (WGS) entry which is preliminary data.</text>
</comment>
<sequence length="311" mass="34330">MTARIVMRLRVEDARPTTPEVLLLTLRHATKPELPAWAPGAHVDLRLPDGRVRQYSLCGDPAERGQWCLAVKREEAGRGGSRWVHEALRAGETVMVTAPRNNFPLTEGAERHVLVAGGIGITPLLPMARELARRGAEFNLHFLARSRALAPLLAEAEAACGDRLVTWFGDEGRRFDPSVLRPPGPADHLYACGPQRLLDALKETGWPEERFHHEVFQATLDENFKPEPFTARIASSGEEILVPADLSLLEALRRAGHAAPSSCESGVCGACICRYRDGVVIHRDQVLKLAERQDRMTPCVSRARVSVTLEL</sequence>
<proteinExistence type="predicted"/>
<dbReference type="SUPFAM" id="SSF52343">
    <property type="entry name" value="Ferredoxin reductase-like, C-terminal NADP-linked domain"/>
    <property type="match status" value="1"/>
</dbReference>
<keyword evidence="6" id="KW-0411">Iron-sulfur</keyword>
<dbReference type="EMBL" id="JAPFQI010000026">
    <property type="protein sequence ID" value="MCW8088067.1"/>
    <property type="molecule type" value="Genomic_DNA"/>
</dbReference>
<dbReference type="InterPro" id="IPR006058">
    <property type="entry name" value="2Fe2S_fd_BS"/>
</dbReference>
<dbReference type="InterPro" id="IPR017938">
    <property type="entry name" value="Riboflavin_synthase-like_b-brl"/>
</dbReference>
<protein>
    <submittedName>
        <fullName evidence="9">PDR/VanB family oxidoreductase</fullName>
    </submittedName>
</protein>
<keyword evidence="4" id="KW-0560">Oxidoreductase</keyword>
<evidence type="ECO:0000256" key="1">
    <source>
        <dbReference type="ARBA" id="ARBA00022630"/>
    </source>
</evidence>
<dbReference type="PROSITE" id="PS51384">
    <property type="entry name" value="FAD_FR"/>
    <property type="match status" value="1"/>
</dbReference>
<dbReference type="PANTHER" id="PTHR47354">
    <property type="entry name" value="NADH OXIDOREDUCTASE HCR"/>
    <property type="match status" value="1"/>
</dbReference>
<dbReference type="PROSITE" id="PS51085">
    <property type="entry name" value="2FE2S_FER_2"/>
    <property type="match status" value="1"/>
</dbReference>
<evidence type="ECO:0000256" key="6">
    <source>
        <dbReference type="ARBA" id="ARBA00023014"/>
    </source>
</evidence>
<dbReference type="CDD" id="cd06185">
    <property type="entry name" value="PDR_like"/>
    <property type="match status" value="1"/>
</dbReference>
<keyword evidence="1" id="KW-0285">Flavoprotein</keyword>
<dbReference type="InterPro" id="IPR050415">
    <property type="entry name" value="MRET"/>
</dbReference>
<dbReference type="InterPro" id="IPR001041">
    <property type="entry name" value="2Fe-2S_ferredoxin-type"/>
</dbReference>
<dbReference type="SUPFAM" id="SSF63380">
    <property type="entry name" value="Riboflavin synthase domain-like"/>
    <property type="match status" value="1"/>
</dbReference>
<dbReference type="InterPro" id="IPR017927">
    <property type="entry name" value="FAD-bd_FR_type"/>
</dbReference>
<name>A0ABT3P0Y4_9PROT</name>